<proteinExistence type="predicted"/>
<evidence type="ECO:0000313" key="3">
    <source>
        <dbReference type="Proteomes" id="UP001066276"/>
    </source>
</evidence>
<evidence type="ECO:0000313" key="2">
    <source>
        <dbReference type="EMBL" id="KAJ1103833.1"/>
    </source>
</evidence>
<reference evidence="2" key="1">
    <citation type="journal article" date="2022" name="bioRxiv">
        <title>Sequencing and chromosome-scale assembly of the giantPleurodeles waltlgenome.</title>
        <authorList>
            <person name="Brown T."/>
            <person name="Elewa A."/>
            <person name="Iarovenko S."/>
            <person name="Subramanian E."/>
            <person name="Araus A.J."/>
            <person name="Petzold A."/>
            <person name="Susuki M."/>
            <person name="Suzuki K.-i.T."/>
            <person name="Hayashi T."/>
            <person name="Toyoda A."/>
            <person name="Oliveira C."/>
            <person name="Osipova E."/>
            <person name="Leigh N.D."/>
            <person name="Simon A."/>
            <person name="Yun M.H."/>
        </authorList>
    </citation>
    <scope>NUCLEOTIDE SEQUENCE</scope>
    <source>
        <strain evidence="2">20211129_DDA</strain>
        <tissue evidence="2">Liver</tissue>
    </source>
</reference>
<accession>A0AAV7MPE2</accession>
<protein>
    <submittedName>
        <fullName evidence="2">Uncharacterized protein</fullName>
    </submittedName>
</protein>
<dbReference type="Proteomes" id="UP001066276">
    <property type="component" value="Chromosome 9"/>
</dbReference>
<feature type="region of interest" description="Disordered" evidence="1">
    <location>
        <begin position="133"/>
        <end position="155"/>
    </location>
</feature>
<dbReference type="EMBL" id="JANPWB010000013">
    <property type="protein sequence ID" value="KAJ1103833.1"/>
    <property type="molecule type" value="Genomic_DNA"/>
</dbReference>
<name>A0AAV7MPE2_PLEWA</name>
<gene>
    <name evidence="2" type="ORF">NDU88_001254</name>
</gene>
<evidence type="ECO:0000256" key="1">
    <source>
        <dbReference type="SAM" id="MobiDB-lite"/>
    </source>
</evidence>
<sequence>MLDLHLFFKNSYFEPRWRRCISASAELRRWLQAKSSHRDGRILRFHAEPRETPEKLVWFFEVPRGTSGRPGGPGRSCCAINKMVATAPRWGAQHGRSSGGLGRENVATQKQSKKDSNLRDLFAKTLAKKQDLTRELGLDPRGSSSEGTVDENANPVTKAFMEQLFGTLREDLAALRKELAMTPK</sequence>
<organism evidence="2 3">
    <name type="scientific">Pleurodeles waltl</name>
    <name type="common">Iberian ribbed newt</name>
    <dbReference type="NCBI Taxonomy" id="8319"/>
    <lineage>
        <taxon>Eukaryota</taxon>
        <taxon>Metazoa</taxon>
        <taxon>Chordata</taxon>
        <taxon>Craniata</taxon>
        <taxon>Vertebrata</taxon>
        <taxon>Euteleostomi</taxon>
        <taxon>Amphibia</taxon>
        <taxon>Batrachia</taxon>
        <taxon>Caudata</taxon>
        <taxon>Salamandroidea</taxon>
        <taxon>Salamandridae</taxon>
        <taxon>Pleurodelinae</taxon>
        <taxon>Pleurodeles</taxon>
    </lineage>
</organism>
<dbReference type="AlphaFoldDB" id="A0AAV7MPE2"/>
<keyword evidence="3" id="KW-1185">Reference proteome</keyword>
<comment type="caution">
    <text evidence="2">The sequence shown here is derived from an EMBL/GenBank/DDBJ whole genome shotgun (WGS) entry which is preliminary data.</text>
</comment>
<feature type="region of interest" description="Disordered" evidence="1">
    <location>
        <begin position="91"/>
        <end position="118"/>
    </location>
</feature>